<dbReference type="AlphaFoldDB" id="A0A327L255"/>
<evidence type="ECO:0000256" key="1">
    <source>
        <dbReference type="SAM" id="MobiDB-lite"/>
    </source>
</evidence>
<feature type="compositionally biased region" description="Low complexity" evidence="1">
    <location>
        <begin position="50"/>
        <end position="65"/>
    </location>
</feature>
<accession>A0A327L255</accession>
<organism evidence="2 3">
    <name type="scientific">Rhodoplanes roseus</name>
    <dbReference type="NCBI Taxonomy" id="29409"/>
    <lineage>
        <taxon>Bacteria</taxon>
        <taxon>Pseudomonadati</taxon>
        <taxon>Pseudomonadota</taxon>
        <taxon>Alphaproteobacteria</taxon>
        <taxon>Hyphomicrobiales</taxon>
        <taxon>Nitrobacteraceae</taxon>
        <taxon>Rhodoplanes</taxon>
    </lineage>
</organism>
<name>A0A327L255_9BRAD</name>
<proteinExistence type="predicted"/>
<protein>
    <submittedName>
        <fullName evidence="2">Uncharacterized protein</fullName>
    </submittedName>
</protein>
<evidence type="ECO:0000313" key="3">
    <source>
        <dbReference type="Proteomes" id="UP000249130"/>
    </source>
</evidence>
<dbReference type="Proteomes" id="UP000249130">
    <property type="component" value="Unassembled WGS sequence"/>
</dbReference>
<feature type="compositionally biased region" description="Basic and acidic residues" evidence="1">
    <location>
        <begin position="18"/>
        <end position="35"/>
    </location>
</feature>
<sequence length="71" mass="7198">MTDTPRPKDGAAAPRPVTPDRTDPGAERPTGDERAQAALGGTRGSPALEPAPMTPARAKKTPTTPGDGHTA</sequence>
<dbReference type="RefSeq" id="WP_111418612.1">
    <property type="nucleotide sequence ID" value="NZ_NPEX01000041.1"/>
</dbReference>
<comment type="caution">
    <text evidence="2">The sequence shown here is derived from an EMBL/GenBank/DDBJ whole genome shotgun (WGS) entry which is preliminary data.</text>
</comment>
<dbReference type="EMBL" id="NPEX01000041">
    <property type="protein sequence ID" value="RAI44541.1"/>
    <property type="molecule type" value="Genomic_DNA"/>
</dbReference>
<gene>
    <name evidence="2" type="ORF">CH341_08490</name>
</gene>
<keyword evidence="3" id="KW-1185">Reference proteome</keyword>
<reference evidence="2 3" key="1">
    <citation type="submission" date="2017-07" db="EMBL/GenBank/DDBJ databases">
        <title>Draft Genome Sequences of Select Purple Nonsulfur Bacteria.</title>
        <authorList>
            <person name="Lasarre B."/>
            <person name="Mckinlay J.B."/>
        </authorList>
    </citation>
    <scope>NUCLEOTIDE SEQUENCE [LARGE SCALE GENOMIC DNA]</scope>
    <source>
        <strain evidence="2 3">DSM 5909</strain>
    </source>
</reference>
<feature type="region of interest" description="Disordered" evidence="1">
    <location>
        <begin position="1"/>
        <end position="71"/>
    </location>
</feature>
<evidence type="ECO:0000313" key="2">
    <source>
        <dbReference type="EMBL" id="RAI44541.1"/>
    </source>
</evidence>